<sequence length="92" mass="10802">MHTIASLEPEPQEPKKFRKDNMQADLHTTATKLDEMANLFSIIKSLIENKGKFTDQQVKQLAETGMYICEDWSDQVTRMETLLTQEHKLYYH</sequence>
<accession>N8X945</accession>
<organism evidence="1 2">
    <name type="scientific">Acinetobacter bereziniae NIPH 3</name>
    <dbReference type="NCBI Taxonomy" id="1217651"/>
    <lineage>
        <taxon>Bacteria</taxon>
        <taxon>Pseudomonadati</taxon>
        <taxon>Pseudomonadota</taxon>
        <taxon>Gammaproteobacteria</taxon>
        <taxon>Moraxellales</taxon>
        <taxon>Moraxellaceae</taxon>
        <taxon>Acinetobacter</taxon>
    </lineage>
</organism>
<proteinExistence type="predicted"/>
<comment type="caution">
    <text evidence="1">The sequence shown here is derived from an EMBL/GenBank/DDBJ whole genome shotgun (WGS) entry which is preliminary data.</text>
</comment>
<reference evidence="1 2" key="1">
    <citation type="submission" date="2013-02" db="EMBL/GenBank/DDBJ databases">
        <title>The Genome Sequence of Acinetobacter bereziniae NIPH 3.</title>
        <authorList>
            <consortium name="The Broad Institute Genome Sequencing Platform"/>
            <consortium name="The Broad Institute Genome Sequencing Center for Infectious Disease"/>
            <person name="Cerqueira G."/>
            <person name="Feldgarden M."/>
            <person name="Courvalin P."/>
            <person name="Perichon B."/>
            <person name="Grillot-Courvalin C."/>
            <person name="Clermont D."/>
            <person name="Rocha E."/>
            <person name="Yoon E.-J."/>
            <person name="Nemec A."/>
            <person name="Walker B."/>
            <person name="Young S.K."/>
            <person name="Zeng Q."/>
            <person name="Gargeya S."/>
            <person name="Fitzgerald M."/>
            <person name="Haas B."/>
            <person name="Abouelleil A."/>
            <person name="Alvarado L."/>
            <person name="Arachchi H.M."/>
            <person name="Berlin A.M."/>
            <person name="Chapman S.B."/>
            <person name="Dewar J."/>
            <person name="Goldberg J."/>
            <person name="Griggs A."/>
            <person name="Gujja S."/>
            <person name="Hansen M."/>
            <person name="Howarth C."/>
            <person name="Imamovic A."/>
            <person name="Larimer J."/>
            <person name="McCowan C."/>
            <person name="Murphy C."/>
            <person name="Neiman D."/>
            <person name="Pearson M."/>
            <person name="Priest M."/>
            <person name="Roberts A."/>
            <person name="Saif S."/>
            <person name="Shea T."/>
            <person name="Sisk P."/>
            <person name="Sykes S."/>
            <person name="Wortman J."/>
            <person name="Nusbaum C."/>
            <person name="Birren B."/>
        </authorList>
    </citation>
    <scope>NUCLEOTIDE SEQUENCE [LARGE SCALE GENOMIC DNA]</scope>
    <source>
        <strain evidence="1 2">NIPH 3</strain>
    </source>
</reference>
<dbReference type="EMBL" id="APPK01000045">
    <property type="protein sequence ID" value="ENV20947.1"/>
    <property type="molecule type" value="Genomic_DNA"/>
</dbReference>
<evidence type="ECO:0000313" key="1">
    <source>
        <dbReference type="EMBL" id="ENV20947.1"/>
    </source>
</evidence>
<name>N8X945_ACIBZ</name>
<dbReference type="RefSeq" id="WP_004831625.1">
    <property type="nucleotide sequence ID" value="NZ_KB849468.1"/>
</dbReference>
<dbReference type="PATRIC" id="fig|1217651.3.peg.3041"/>
<dbReference type="HOGENOM" id="CLU_2406577_0_0_6"/>
<dbReference type="AlphaFoldDB" id="N8X945"/>
<gene>
    <name evidence="1" type="ORF">F963_03078</name>
</gene>
<evidence type="ECO:0000313" key="2">
    <source>
        <dbReference type="Proteomes" id="UP000013270"/>
    </source>
</evidence>
<dbReference type="Proteomes" id="UP000013270">
    <property type="component" value="Unassembled WGS sequence"/>
</dbReference>
<protein>
    <submittedName>
        <fullName evidence="1">Uncharacterized protein</fullName>
    </submittedName>
</protein>